<evidence type="ECO:0000256" key="2">
    <source>
        <dbReference type="ARBA" id="ARBA00022525"/>
    </source>
</evidence>
<accession>A0A810MXL1</accession>
<protein>
    <recommendedName>
        <fullName evidence="8">Gram-positive cocci surface proteins LPxTG domain-containing protein</fullName>
    </recommendedName>
</protein>
<feature type="domain" description="Gram-positive cocci surface proteins LPxTG" evidence="8">
    <location>
        <begin position="445"/>
        <end position="480"/>
    </location>
</feature>
<dbReference type="Gene3D" id="1.50.10.20">
    <property type="match status" value="1"/>
</dbReference>
<feature type="transmembrane region" description="Helical" evidence="6">
    <location>
        <begin position="455"/>
        <end position="473"/>
    </location>
</feature>
<keyword evidence="6" id="KW-1133">Transmembrane helix</keyword>
<evidence type="ECO:0000256" key="1">
    <source>
        <dbReference type="ARBA" id="ARBA00022512"/>
    </source>
</evidence>
<dbReference type="EMBL" id="AP023359">
    <property type="protein sequence ID" value="BCJ64709.1"/>
    <property type="molecule type" value="Genomic_DNA"/>
</dbReference>
<dbReference type="Pfam" id="PF00746">
    <property type="entry name" value="Gram_pos_anchor"/>
    <property type="match status" value="1"/>
</dbReference>
<evidence type="ECO:0000313" key="9">
    <source>
        <dbReference type="EMBL" id="BCJ64709.1"/>
    </source>
</evidence>
<evidence type="ECO:0000256" key="3">
    <source>
        <dbReference type="ARBA" id="ARBA00022729"/>
    </source>
</evidence>
<feature type="chain" id="PRO_5032395183" description="Gram-positive cocci surface proteins LPxTG domain-containing protein" evidence="7">
    <location>
        <begin position="33"/>
        <end position="480"/>
    </location>
</feature>
<dbReference type="SUPFAM" id="SSF48239">
    <property type="entry name" value="Terpenoid cyclases/Protein prenyltransferases"/>
    <property type="match status" value="2"/>
</dbReference>
<keyword evidence="1" id="KW-0134">Cell wall</keyword>
<organism evidence="9 10">
    <name type="scientific">Polymorphospora rubra</name>
    <dbReference type="NCBI Taxonomy" id="338584"/>
    <lineage>
        <taxon>Bacteria</taxon>
        <taxon>Bacillati</taxon>
        <taxon>Actinomycetota</taxon>
        <taxon>Actinomycetes</taxon>
        <taxon>Micromonosporales</taxon>
        <taxon>Micromonosporaceae</taxon>
        <taxon>Polymorphospora</taxon>
    </lineage>
</organism>
<dbReference type="AlphaFoldDB" id="A0A810MXL1"/>
<feature type="compositionally biased region" description="Pro residues" evidence="5">
    <location>
        <begin position="409"/>
        <end position="422"/>
    </location>
</feature>
<feature type="signal peptide" evidence="7">
    <location>
        <begin position="1"/>
        <end position="32"/>
    </location>
</feature>
<dbReference type="InterPro" id="IPR008930">
    <property type="entry name" value="Terpenoid_cyclase/PrenylTrfase"/>
</dbReference>
<reference evidence="9" key="1">
    <citation type="submission" date="2020-08" db="EMBL/GenBank/DDBJ databases">
        <title>Whole genome shotgun sequence of Polymorphospora rubra NBRC 101157.</title>
        <authorList>
            <person name="Komaki H."/>
            <person name="Tamura T."/>
        </authorList>
    </citation>
    <scope>NUCLEOTIDE SEQUENCE</scope>
    <source>
        <strain evidence="9">NBRC 101157</strain>
    </source>
</reference>
<keyword evidence="2" id="KW-0964">Secreted</keyword>
<keyword evidence="6" id="KW-0472">Membrane</keyword>
<evidence type="ECO:0000256" key="4">
    <source>
        <dbReference type="ARBA" id="ARBA00023088"/>
    </source>
</evidence>
<sequence length="480" mass="47120">MLRRLLAALTPALAGGALLLVAIPTTPAPAPAAAVRADNPHSAQSAAAARWLAGQLTDGRLPGPFAGTDWGLTIDALIALEAAGTEPAAADAVADAVAANVDSYATGGEWAPDYLISGSMAKVLVAAVVAGRDPTSFGRHDMRARTLDLIRGADAGAVQGWIFDRYGDEPTQGGNLFAQSLAVLGLARSGGVPQPAVDFLIKQQCAAGGFRLSPATDGAACTSAPVAGQVQDVDTTAMAVQALLAADAAGATGARAAADTGIGWLLTHQKADGSFQGSAVTEYSNTNSTGLGGQALAAAGRTVEADKAADFVAAQQLTAAGGGAAAVHAGAIAYTPDALAAAISGGIAANETDQWRRATAQAALGLAKVSLAEIGTGGTEPTPSPTATPTPTGSASPTASPTGTAGPTPTDPEPTDPTPTDPTPTATVSPAPTTWAPPPSGGGRLPTTGVDVTSIGAFGAVVMLAGVGLVVAGRRRRARS</sequence>
<dbReference type="Proteomes" id="UP000680866">
    <property type="component" value="Chromosome"/>
</dbReference>
<dbReference type="NCBIfam" id="TIGR01167">
    <property type="entry name" value="LPXTG_anchor"/>
    <property type="match status" value="1"/>
</dbReference>
<dbReference type="PROSITE" id="PS50847">
    <property type="entry name" value="GRAM_POS_ANCHORING"/>
    <property type="match status" value="1"/>
</dbReference>
<dbReference type="RefSeq" id="WP_212823427.1">
    <property type="nucleotide sequence ID" value="NZ_AP023359.1"/>
</dbReference>
<feature type="region of interest" description="Disordered" evidence="5">
    <location>
        <begin position="374"/>
        <end position="448"/>
    </location>
</feature>
<evidence type="ECO:0000256" key="7">
    <source>
        <dbReference type="SAM" id="SignalP"/>
    </source>
</evidence>
<proteinExistence type="predicted"/>
<keyword evidence="10" id="KW-1185">Reference proteome</keyword>
<gene>
    <name evidence="9" type="ORF">Prubr_17300</name>
</gene>
<evidence type="ECO:0000256" key="6">
    <source>
        <dbReference type="SAM" id="Phobius"/>
    </source>
</evidence>
<dbReference type="InterPro" id="IPR019931">
    <property type="entry name" value="LPXTG_anchor"/>
</dbReference>
<keyword evidence="3 7" id="KW-0732">Signal</keyword>
<keyword evidence="6" id="KW-0812">Transmembrane</keyword>
<feature type="compositionally biased region" description="Low complexity" evidence="5">
    <location>
        <begin position="423"/>
        <end position="434"/>
    </location>
</feature>
<dbReference type="KEGG" id="pry:Prubr_17300"/>
<name>A0A810MXL1_9ACTN</name>
<evidence type="ECO:0000256" key="5">
    <source>
        <dbReference type="SAM" id="MobiDB-lite"/>
    </source>
</evidence>
<keyword evidence="4" id="KW-0572">Peptidoglycan-anchor</keyword>
<evidence type="ECO:0000259" key="8">
    <source>
        <dbReference type="PROSITE" id="PS50847"/>
    </source>
</evidence>
<evidence type="ECO:0000313" key="10">
    <source>
        <dbReference type="Proteomes" id="UP000680866"/>
    </source>
</evidence>
<feature type="compositionally biased region" description="Low complexity" evidence="5">
    <location>
        <begin position="389"/>
        <end position="408"/>
    </location>
</feature>